<dbReference type="EMBL" id="CP046172">
    <property type="protein sequence ID" value="QIS09246.1"/>
    <property type="molecule type" value="Genomic_DNA"/>
</dbReference>
<keyword evidence="2" id="KW-0238">DNA-binding</keyword>
<dbReference type="KEGG" id="nah:F5544_06675"/>
<accession>A0A6G9Y855</accession>
<keyword evidence="3" id="KW-1185">Reference proteome</keyword>
<name>A0A6G9Y855_9NOCA</name>
<dbReference type="Gene3D" id="3.40.50.2300">
    <property type="match status" value="1"/>
</dbReference>
<protein>
    <submittedName>
        <fullName evidence="2">DNA-binding response regulator</fullName>
    </submittedName>
</protein>
<reference evidence="2 3" key="1">
    <citation type="journal article" date="2019" name="ACS Chem. Biol.">
        <title>Identification and Mobilization of a Cryptic Antibiotic Biosynthesis Gene Locus from a Human-Pathogenic Nocardia Isolate.</title>
        <authorList>
            <person name="Herisse M."/>
            <person name="Ishida K."/>
            <person name="Porter J.L."/>
            <person name="Howden B."/>
            <person name="Hertweck C."/>
            <person name="Stinear T.P."/>
            <person name="Pidot S.J."/>
        </authorList>
    </citation>
    <scope>NUCLEOTIDE SEQUENCE [LARGE SCALE GENOMIC DNA]</scope>
    <source>
        <strain evidence="2 3">AUSMDU00012717</strain>
    </source>
</reference>
<dbReference type="SMART" id="SM00421">
    <property type="entry name" value="HTH_LUXR"/>
    <property type="match status" value="1"/>
</dbReference>
<gene>
    <name evidence="2" type="ORF">F5544_06675</name>
</gene>
<evidence type="ECO:0000313" key="3">
    <source>
        <dbReference type="Proteomes" id="UP000503540"/>
    </source>
</evidence>
<dbReference type="GO" id="GO:0006355">
    <property type="term" value="P:regulation of DNA-templated transcription"/>
    <property type="evidence" value="ECO:0007669"/>
    <property type="project" value="InterPro"/>
</dbReference>
<dbReference type="AlphaFoldDB" id="A0A6G9Y855"/>
<dbReference type="InterPro" id="IPR000792">
    <property type="entry name" value="Tscrpt_reg_LuxR_C"/>
</dbReference>
<dbReference type="SUPFAM" id="SSF46894">
    <property type="entry name" value="C-terminal effector domain of the bipartite response regulators"/>
    <property type="match status" value="1"/>
</dbReference>
<evidence type="ECO:0000313" key="2">
    <source>
        <dbReference type="EMBL" id="QIS09246.1"/>
    </source>
</evidence>
<dbReference type="GO" id="GO:0003677">
    <property type="term" value="F:DNA binding"/>
    <property type="evidence" value="ECO:0007669"/>
    <property type="project" value="UniProtKB-KW"/>
</dbReference>
<dbReference type="Proteomes" id="UP000503540">
    <property type="component" value="Chromosome"/>
</dbReference>
<dbReference type="InterPro" id="IPR016032">
    <property type="entry name" value="Sig_transdc_resp-reg_C-effctor"/>
</dbReference>
<evidence type="ECO:0000259" key="1">
    <source>
        <dbReference type="SMART" id="SM00421"/>
    </source>
</evidence>
<sequence>MWGNPLATGIKVEFVDYEGLNTRDDLDGASIMLPVNTEYQAQNLQTVRARHAMELIVAVTNDVTGHSTYFAIRAGANFVINIAISGEQQAEIFRARLREHARSARPASVDAVPRGGGFEVRHASVRRGAGEHPAPLDESDQRLLHMLRSSMTVAEIARQNYMSERSMYRRIRNLYDALGVVGRAELVECTGQGAGRSPVALYA</sequence>
<proteinExistence type="predicted"/>
<feature type="domain" description="HTH luxR-type" evidence="1">
    <location>
        <begin position="133"/>
        <end position="190"/>
    </location>
</feature>
<organism evidence="2 3">
    <name type="scientific">Nocardia arthritidis</name>
    <dbReference type="NCBI Taxonomy" id="228602"/>
    <lineage>
        <taxon>Bacteria</taxon>
        <taxon>Bacillati</taxon>
        <taxon>Actinomycetota</taxon>
        <taxon>Actinomycetes</taxon>
        <taxon>Mycobacteriales</taxon>
        <taxon>Nocardiaceae</taxon>
        <taxon>Nocardia</taxon>
    </lineage>
</organism>
<dbReference type="RefSeq" id="WP_167472380.1">
    <property type="nucleotide sequence ID" value="NZ_CP046172.1"/>
</dbReference>